<feature type="compositionally biased region" description="Low complexity" evidence="10">
    <location>
        <begin position="1144"/>
        <end position="1196"/>
    </location>
</feature>
<comment type="cofactor">
    <cofactor evidence="1">
        <name>Mn(2+)</name>
        <dbReference type="ChEBI" id="CHEBI:29035"/>
    </cofactor>
</comment>
<feature type="region of interest" description="Disordered" evidence="10">
    <location>
        <begin position="662"/>
        <end position="764"/>
    </location>
</feature>
<accession>A0A9P5XE70</accession>
<feature type="compositionally biased region" description="Basic residues" evidence="10">
    <location>
        <begin position="745"/>
        <end position="759"/>
    </location>
</feature>
<evidence type="ECO:0000256" key="4">
    <source>
        <dbReference type="ARBA" id="ARBA00008593"/>
    </source>
</evidence>
<keyword evidence="11" id="KW-0472">Membrane</keyword>
<feature type="domain" description="PAP-associated" evidence="12">
    <location>
        <begin position="256"/>
        <end position="319"/>
    </location>
</feature>
<keyword evidence="15" id="KW-1185">Reference proteome</keyword>
<feature type="compositionally biased region" description="Gly residues" evidence="10">
    <location>
        <begin position="1002"/>
        <end position="1016"/>
    </location>
</feature>
<feature type="compositionally biased region" description="Basic residues" evidence="10">
    <location>
        <begin position="1213"/>
        <end position="1223"/>
    </location>
</feature>
<feature type="region of interest" description="Disordered" evidence="10">
    <location>
        <begin position="859"/>
        <end position="914"/>
    </location>
</feature>
<comment type="caution">
    <text evidence="14">The sequence shown here is derived from an EMBL/GenBank/DDBJ whole genome shotgun (WGS) entry which is preliminary data.</text>
</comment>
<dbReference type="EMBL" id="MU151141">
    <property type="protein sequence ID" value="KAF9449070.1"/>
    <property type="molecule type" value="Genomic_DNA"/>
</dbReference>
<evidence type="ECO:0000256" key="1">
    <source>
        <dbReference type="ARBA" id="ARBA00001936"/>
    </source>
</evidence>
<dbReference type="GO" id="GO:0046872">
    <property type="term" value="F:metal ion binding"/>
    <property type="evidence" value="ECO:0007669"/>
    <property type="project" value="UniProtKB-KW"/>
</dbReference>
<evidence type="ECO:0000256" key="6">
    <source>
        <dbReference type="ARBA" id="ARBA00022490"/>
    </source>
</evidence>
<feature type="region of interest" description="Disordered" evidence="10">
    <location>
        <begin position="1061"/>
        <end position="1331"/>
    </location>
</feature>
<feature type="domain" description="Poly(A) RNA polymerase mitochondrial-like central palm" evidence="13">
    <location>
        <begin position="20"/>
        <end position="158"/>
    </location>
</feature>
<sequence>MDLSPPQRRHASKQRFAQDLSQSLFDFVIQLLPPADELHIKEDVRKLLERLIRTIEPDSRLLAFGSTANGFSLRNSDMDLCCLIDSGERLSASDLVTMLGDLLERETKFHVKPLPHARIPIVKLSLDPSPGLPFGIACDIGFENRLAIENTRLLYSYAKIDPTRVRTLVLFLKIWSKRRKINSPYTGTLSSYGYVLLVIYFLVHVKNPPVLPNLQQMPPLRPTNKDESTLNGYNVWFFDDIDILCQRWQSDNTETVAELLIDFFRYFSRDFSYNTGVASIRAGLLKKDIKGWQNDLSGGRYNDARERNRLCIEDPFETDYNVARCVTKDGLYTIRGEFMRASRILATRPDRAVIALAELCEERKDEDLISAPPHGSGPPRLSSIPPQTPYTQSLRPRGVVRERLSPPEGFYAPVRITSPGSGSRPPLANSNPDSPQLNVTDTDATATSSTSPTPVPGSPPASAPEHHTFSHDSQILRRLQPASLSPSAALPQLSVPKHPIWASPPLPPEVSSSADQALYDTELDQSLILGMAAAREDDPGAGADNVGRGRRGYPVNGVGVGVGDGESVSGSEVFTDVDEYEEESEIGSVKGVVEGYQHNPGLAGSGPGVGSAGAGTGGMRRPSWHYHHSQTNFMQPTASGSLKSPIGLSVPVNGFGARGRFTRHQHQHQHQHQHTSPEHPHTPTQADASPSPPASFRTPPLSIPIPTSNSNIGSNANSAASSPRSEYRGDNMYARRSVSGPPPRYHSHHHHQQHGHNHGHNFNLNFNFNHHPNHNQYYAQQMQMRGQGWPGLGGVGIAHQLNSPLVMNAVGAGGAIGGGGGGDSEQVGLGVGETSTVYYQTTAPRSPRVTLPASASVSASGTVSGAQSPQSQNASGVASASTSTPGGGVSPLTPYQNYLTPGSGAGGSAAASPQLQAQLRELQERQERLNMQLAMQMRLQMDSAAGAGAGGSGGVLGSGTTGVDVNVNVLGRELRDLRGLRLRSVGEVEEGQGGDTPTPGIGLSGRRGYGKLNGSGGEKERSRSRSSVRLGSPAVGAEPTSVSVPALIPTPVEEVEVLYTASARPDSRERAQSGRGPRGKVKAKAKQNGNGNARVKATSSPTPSGNEVEIAHGTGTTPAPAPTLAPEPGNGDKEVGLGMKDGDAGSSAASTASTDSAALSSSSKDLTSVSEASSVKDSSEPSAVSVTAMAATVAGAPLETKEGVQGKDSGPRRREKTKAKTKQAKQQQQQQPQQSQQQADSRARTKGKGKEKSKENGKPNENGNGNGKGKEKEKPDKQKQERGLPVPAPLVSVRITKEEEERFHARGGVDPNADGAGAGADRGGEVNEGPS</sequence>
<evidence type="ECO:0000313" key="15">
    <source>
        <dbReference type="Proteomes" id="UP000807342"/>
    </source>
</evidence>
<name>A0A9P5XE70_9AGAR</name>
<evidence type="ECO:0000259" key="13">
    <source>
        <dbReference type="Pfam" id="PF22600"/>
    </source>
</evidence>
<evidence type="ECO:0000256" key="5">
    <source>
        <dbReference type="ARBA" id="ARBA00012388"/>
    </source>
</evidence>
<dbReference type="Pfam" id="PF22600">
    <property type="entry name" value="MTPAP-like_central"/>
    <property type="match status" value="1"/>
</dbReference>
<keyword evidence="11" id="KW-0812">Transmembrane</keyword>
<gene>
    <name evidence="14" type="ORF">P691DRAFT_813166</name>
</gene>
<keyword evidence="8" id="KW-0479">Metal-binding</keyword>
<reference evidence="14" key="1">
    <citation type="submission" date="2020-11" db="EMBL/GenBank/DDBJ databases">
        <authorList>
            <consortium name="DOE Joint Genome Institute"/>
            <person name="Ahrendt S."/>
            <person name="Riley R."/>
            <person name="Andreopoulos W."/>
            <person name="Labutti K."/>
            <person name="Pangilinan J."/>
            <person name="Ruiz-Duenas F.J."/>
            <person name="Barrasa J.M."/>
            <person name="Sanchez-Garcia M."/>
            <person name="Camarero S."/>
            <person name="Miyauchi S."/>
            <person name="Serrano A."/>
            <person name="Linde D."/>
            <person name="Babiker R."/>
            <person name="Drula E."/>
            <person name="Ayuso-Fernandez I."/>
            <person name="Pacheco R."/>
            <person name="Padilla G."/>
            <person name="Ferreira P."/>
            <person name="Barriuso J."/>
            <person name="Kellner H."/>
            <person name="Castanera R."/>
            <person name="Alfaro M."/>
            <person name="Ramirez L."/>
            <person name="Pisabarro A.G."/>
            <person name="Kuo A."/>
            <person name="Tritt A."/>
            <person name="Lipzen A."/>
            <person name="He G."/>
            <person name="Yan M."/>
            <person name="Ng V."/>
            <person name="Cullen D."/>
            <person name="Martin F."/>
            <person name="Rosso M.-N."/>
            <person name="Henrissat B."/>
            <person name="Hibbett D."/>
            <person name="Martinez A.T."/>
            <person name="Grigoriev I.V."/>
        </authorList>
    </citation>
    <scope>NUCLEOTIDE SEQUENCE</scope>
    <source>
        <strain evidence="14">MF-IS2</strain>
    </source>
</reference>
<feature type="compositionally biased region" description="Pro residues" evidence="10">
    <location>
        <begin position="453"/>
        <end position="462"/>
    </location>
</feature>
<evidence type="ECO:0000259" key="12">
    <source>
        <dbReference type="Pfam" id="PF03828"/>
    </source>
</evidence>
<keyword evidence="11" id="KW-1133">Transmembrane helix</keyword>
<evidence type="ECO:0000256" key="3">
    <source>
        <dbReference type="ARBA" id="ARBA00004496"/>
    </source>
</evidence>
<dbReference type="Pfam" id="PF03828">
    <property type="entry name" value="PAP_assoc"/>
    <property type="match status" value="1"/>
</dbReference>
<evidence type="ECO:0000313" key="14">
    <source>
        <dbReference type="EMBL" id="KAF9449070.1"/>
    </source>
</evidence>
<proteinExistence type="inferred from homology"/>
<keyword evidence="7" id="KW-0808">Transferase</keyword>
<keyword evidence="9" id="KW-0460">Magnesium</keyword>
<feature type="compositionally biased region" description="Basic and acidic residues" evidence="10">
    <location>
        <begin position="1199"/>
        <end position="1212"/>
    </location>
</feature>
<dbReference type="GO" id="GO:1990817">
    <property type="term" value="F:poly(A) RNA polymerase activity"/>
    <property type="evidence" value="ECO:0007669"/>
    <property type="project" value="UniProtKB-EC"/>
</dbReference>
<dbReference type="OrthoDB" id="407432at2759"/>
<feature type="compositionally biased region" description="Basic and acidic residues" evidence="10">
    <location>
        <begin position="1295"/>
        <end position="1304"/>
    </location>
</feature>
<keyword evidence="6" id="KW-0963">Cytoplasm</keyword>
<protein>
    <recommendedName>
        <fullName evidence="5">polynucleotide adenylyltransferase</fullName>
        <ecNumber evidence="5">2.7.7.19</ecNumber>
    </recommendedName>
</protein>
<comment type="cofactor">
    <cofactor evidence="2">
        <name>Mg(2+)</name>
        <dbReference type="ChEBI" id="CHEBI:18420"/>
    </cofactor>
</comment>
<feature type="transmembrane region" description="Helical" evidence="11">
    <location>
        <begin position="185"/>
        <end position="203"/>
    </location>
</feature>
<dbReference type="InterPro" id="IPR002058">
    <property type="entry name" value="PAP_assoc"/>
</dbReference>
<dbReference type="PANTHER" id="PTHR12271:SF40">
    <property type="entry name" value="POLY(A) RNA POLYMERASE GLD2"/>
    <property type="match status" value="1"/>
</dbReference>
<feature type="compositionally biased region" description="Basic and acidic residues" evidence="10">
    <location>
        <begin position="1248"/>
        <end position="1258"/>
    </location>
</feature>
<evidence type="ECO:0000256" key="9">
    <source>
        <dbReference type="ARBA" id="ARBA00022842"/>
    </source>
</evidence>
<dbReference type="InterPro" id="IPR054708">
    <property type="entry name" value="MTPAP-like_central"/>
</dbReference>
<comment type="subcellular location">
    <subcellularLocation>
        <location evidence="3">Cytoplasm</location>
    </subcellularLocation>
</comment>
<dbReference type="SUPFAM" id="SSF81631">
    <property type="entry name" value="PAP/OAS1 substrate-binding domain"/>
    <property type="match status" value="1"/>
</dbReference>
<dbReference type="EC" id="2.7.7.19" evidence="5"/>
<dbReference type="Proteomes" id="UP000807342">
    <property type="component" value="Unassembled WGS sequence"/>
</dbReference>
<dbReference type="GO" id="GO:0031123">
    <property type="term" value="P:RNA 3'-end processing"/>
    <property type="evidence" value="ECO:0007669"/>
    <property type="project" value="TreeGrafter"/>
</dbReference>
<feature type="compositionally biased region" description="Low complexity" evidence="10">
    <location>
        <begin position="1224"/>
        <end position="1239"/>
    </location>
</feature>
<dbReference type="GO" id="GO:0010605">
    <property type="term" value="P:negative regulation of macromolecule metabolic process"/>
    <property type="evidence" value="ECO:0007669"/>
    <property type="project" value="UniProtKB-ARBA"/>
</dbReference>
<dbReference type="Gene3D" id="3.30.460.10">
    <property type="entry name" value="Beta Polymerase, domain 2"/>
    <property type="match status" value="1"/>
</dbReference>
<feature type="compositionally biased region" description="Polar residues" evidence="10">
    <location>
        <begin position="869"/>
        <end position="884"/>
    </location>
</feature>
<feature type="compositionally biased region" description="Basic residues" evidence="10">
    <location>
        <begin position="662"/>
        <end position="673"/>
    </location>
</feature>
<evidence type="ECO:0000256" key="11">
    <source>
        <dbReference type="SAM" id="Phobius"/>
    </source>
</evidence>
<dbReference type="PANTHER" id="PTHR12271">
    <property type="entry name" value="POLY A POLYMERASE CID PAP -RELATED"/>
    <property type="match status" value="1"/>
</dbReference>
<feature type="compositionally biased region" description="Low complexity" evidence="10">
    <location>
        <begin position="708"/>
        <end position="722"/>
    </location>
</feature>
<evidence type="ECO:0000256" key="8">
    <source>
        <dbReference type="ARBA" id="ARBA00022723"/>
    </source>
</evidence>
<comment type="similarity">
    <text evidence="4">Belongs to the DNA polymerase type-B-like family.</text>
</comment>
<dbReference type="SUPFAM" id="SSF81301">
    <property type="entry name" value="Nucleotidyltransferase"/>
    <property type="match status" value="1"/>
</dbReference>
<feature type="region of interest" description="Disordered" evidence="10">
    <location>
        <begin position="988"/>
        <end position="1042"/>
    </location>
</feature>
<evidence type="ECO:0000256" key="10">
    <source>
        <dbReference type="SAM" id="MobiDB-lite"/>
    </source>
</evidence>
<evidence type="ECO:0000256" key="2">
    <source>
        <dbReference type="ARBA" id="ARBA00001946"/>
    </source>
</evidence>
<dbReference type="InterPro" id="IPR043519">
    <property type="entry name" value="NT_sf"/>
</dbReference>
<feature type="region of interest" description="Disordered" evidence="10">
    <location>
        <begin position="600"/>
        <end position="622"/>
    </location>
</feature>
<feature type="region of interest" description="Disordered" evidence="10">
    <location>
        <begin position="368"/>
        <end position="473"/>
    </location>
</feature>
<feature type="compositionally biased region" description="Basic and acidic residues" evidence="10">
    <location>
        <begin position="1268"/>
        <end position="1282"/>
    </location>
</feature>
<organism evidence="14 15">
    <name type="scientific">Macrolepiota fuliginosa MF-IS2</name>
    <dbReference type="NCBI Taxonomy" id="1400762"/>
    <lineage>
        <taxon>Eukaryota</taxon>
        <taxon>Fungi</taxon>
        <taxon>Dikarya</taxon>
        <taxon>Basidiomycota</taxon>
        <taxon>Agaricomycotina</taxon>
        <taxon>Agaricomycetes</taxon>
        <taxon>Agaricomycetidae</taxon>
        <taxon>Agaricales</taxon>
        <taxon>Agaricineae</taxon>
        <taxon>Agaricaceae</taxon>
        <taxon>Macrolepiota</taxon>
    </lineage>
</organism>
<feature type="compositionally biased region" description="Polar residues" evidence="10">
    <location>
        <begin position="428"/>
        <end position="438"/>
    </location>
</feature>
<feature type="compositionally biased region" description="Gly residues" evidence="10">
    <location>
        <begin position="603"/>
        <end position="618"/>
    </location>
</feature>
<feature type="compositionally biased region" description="Low complexity" evidence="10">
    <location>
        <begin position="439"/>
        <end position="452"/>
    </location>
</feature>
<evidence type="ECO:0000256" key="7">
    <source>
        <dbReference type="ARBA" id="ARBA00022679"/>
    </source>
</evidence>
<dbReference type="GO" id="GO:0005737">
    <property type="term" value="C:cytoplasm"/>
    <property type="evidence" value="ECO:0007669"/>
    <property type="project" value="UniProtKB-SubCell"/>
</dbReference>
<feature type="compositionally biased region" description="Basic and acidic residues" evidence="10">
    <location>
        <begin position="1130"/>
        <end position="1143"/>
    </location>
</feature>
<dbReference type="CDD" id="cd05402">
    <property type="entry name" value="NT_PAP_TUTase"/>
    <property type="match status" value="1"/>
</dbReference>
<feature type="compositionally biased region" description="Low complexity" evidence="10">
    <location>
        <begin position="859"/>
        <end position="868"/>
    </location>
</feature>
<dbReference type="Gene3D" id="1.10.1410.10">
    <property type="match status" value="1"/>
</dbReference>
<feature type="compositionally biased region" description="Polar residues" evidence="10">
    <location>
        <begin position="1087"/>
        <end position="1105"/>
    </location>
</feature>